<evidence type="ECO:0000256" key="1">
    <source>
        <dbReference type="ARBA" id="ARBA00022729"/>
    </source>
</evidence>
<dbReference type="Gene3D" id="1.50.10.100">
    <property type="entry name" value="Chondroitin AC/alginate lyase"/>
    <property type="match status" value="1"/>
</dbReference>
<dbReference type="GO" id="GO:0016829">
    <property type="term" value="F:lyase activity"/>
    <property type="evidence" value="ECO:0007669"/>
    <property type="project" value="UniProtKB-KW"/>
</dbReference>
<proteinExistence type="predicted"/>
<keyword evidence="2 5" id="KW-0456">Lyase</keyword>
<dbReference type="SUPFAM" id="SSF48230">
    <property type="entry name" value="Chondroitin AC/alginate lyase"/>
    <property type="match status" value="1"/>
</dbReference>
<dbReference type="AlphaFoldDB" id="A0A512RQ39"/>
<comment type="caution">
    <text evidence="5">The sequence shown here is derived from an EMBL/GenBank/DDBJ whole genome shotgun (WGS) entry which is preliminary data.</text>
</comment>
<dbReference type="Proteomes" id="UP000321436">
    <property type="component" value="Unassembled WGS sequence"/>
</dbReference>
<evidence type="ECO:0000313" key="6">
    <source>
        <dbReference type="Proteomes" id="UP000321436"/>
    </source>
</evidence>
<dbReference type="EMBL" id="BKAU01000005">
    <property type="protein sequence ID" value="GEP97810.1"/>
    <property type="molecule type" value="Genomic_DNA"/>
</dbReference>
<dbReference type="Pfam" id="PF05426">
    <property type="entry name" value="Alginate_lyase"/>
    <property type="match status" value="1"/>
</dbReference>
<keyword evidence="1 3" id="KW-0732">Signal</keyword>
<evidence type="ECO:0000259" key="4">
    <source>
        <dbReference type="Pfam" id="PF05426"/>
    </source>
</evidence>
<name>A0A512RQ39_9BACT</name>
<dbReference type="InterPro" id="IPR008397">
    <property type="entry name" value="Alginate_lyase_dom"/>
</dbReference>
<keyword evidence="6" id="KW-1185">Reference proteome</keyword>
<sequence>MQKLLSFLLLFCSLSAVSAGPPTFLLKPEVLLASREKIKQGDPVMKQALATLLKDADKALTQGPYSVTYKSKAPASGDKHDYMSVGPYWWPDPTKADGLPYIRKDGQVNPERYAIRDAEYHNALCKDVYTLGLAWFFTADEKYAAHAAKLLRTWFLDPSTRMNPHLNFGQAIPGRTDGRGIGIIDTRNLAKLIDGVQLLKNSSALKPSEYAGIQSWYRDFLQWMRTSPIGLDEADEHNNHGTWYDVQTVAMALFTEQPALAKQLLEEQTEKRIESQLKEDGSQPHELARTLSWSYSQMNLKGFFELAMLAENVGIDLWNFESPGKKSLRKAYAWMLPYAAGEKDWKHQQIKPADHKGYLELSAVAGKKFPSVDQQPLHNRYKDFHNDMMTLTEWTF</sequence>
<dbReference type="InterPro" id="IPR008929">
    <property type="entry name" value="Chondroitin_lyas"/>
</dbReference>
<protein>
    <submittedName>
        <fullName evidence="5">Alginate lyase</fullName>
    </submittedName>
</protein>
<dbReference type="RefSeq" id="WP_146865752.1">
    <property type="nucleotide sequence ID" value="NZ_BKAU01000005.1"/>
</dbReference>
<reference evidence="5 6" key="1">
    <citation type="submission" date="2019-07" db="EMBL/GenBank/DDBJ databases">
        <title>Whole genome shotgun sequence of Chitinophaga cymbidii NBRC 109752.</title>
        <authorList>
            <person name="Hosoyama A."/>
            <person name="Uohara A."/>
            <person name="Ohji S."/>
            <person name="Ichikawa N."/>
        </authorList>
    </citation>
    <scope>NUCLEOTIDE SEQUENCE [LARGE SCALE GENOMIC DNA]</scope>
    <source>
        <strain evidence="5 6">NBRC 109752</strain>
    </source>
</reference>
<evidence type="ECO:0000256" key="3">
    <source>
        <dbReference type="SAM" id="SignalP"/>
    </source>
</evidence>
<evidence type="ECO:0000313" key="5">
    <source>
        <dbReference type="EMBL" id="GEP97810.1"/>
    </source>
</evidence>
<feature type="chain" id="PRO_5021753529" evidence="3">
    <location>
        <begin position="19"/>
        <end position="396"/>
    </location>
</feature>
<evidence type="ECO:0000256" key="2">
    <source>
        <dbReference type="ARBA" id="ARBA00023239"/>
    </source>
</evidence>
<feature type="signal peptide" evidence="3">
    <location>
        <begin position="1"/>
        <end position="18"/>
    </location>
</feature>
<feature type="domain" description="Alginate lyase" evidence="4">
    <location>
        <begin position="66"/>
        <end position="345"/>
    </location>
</feature>
<accession>A0A512RQ39</accession>
<dbReference type="OrthoDB" id="7210452at2"/>
<dbReference type="GO" id="GO:0042597">
    <property type="term" value="C:periplasmic space"/>
    <property type="evidence" value="ECO:0007669"/>
    <property type="project" value="InterPro"/>
</dbReference>
<organism evidence="5 6">
    <name type="scientific">Chitinophaga cymbidii</name>
    <dbReference type="NCBI Taxonomy" id="1096750"/>
    <lineage>
        <taxon>Bacteria</taxon>
        <taxon>Pseudomonadati</taxon>
        <taxon>Bacteroidota</taxon>
        <taxon>Chitinophagia</taxon>
        <taxon>Chitinophagales</taxon>
        <taxon>Chitinophagaceae</taxon>
        <taxon>Chitinophaga</taxon>
    </lineage>
</organism>
<gene>
    <name evidence="5" type="ORF">CCY01nite_40700</name>
</gene>